<evidence type="ECO:0000313" key="2">
    <source>
        <dbReference type="EMBL" id="GIG36607.1"/>
    </source>
</evidence>
<dbReference type="InterPro" id="IPR000421">
    <property type="entry name" value="FA58C"/>
</dbReference>
<dbReference type="Gene3D" id="2.60.120.260">
    <property type="entry name" value="Galactose-binding domain-like"/>
    <property type="match status" value="1"/>
</dbReference>
<reference evidence="2" key="1">
    <citation type="submission" date="2021-01" db="EMBL/GenBank/DDBJ databases">
        <title>Whole genome shotgun sequence of Cellulomonas pakistanensis NBRC 110800.</title>
        <authorList>
            <person name="Komaki H."/>
            <person name="Tamura T."/>
        </authorList>
    </citation>
    <scope>NUCLEOTIDE SEQUENCE</scope>
    <source>
        <strain evidence="2">NBRC 110800</strain>
    </source>
</reference>
<gene>
    <name evidence="2" type="ORF">Cpa01nite_19880</name>
</gene>
<dbReference type="EMBL" id="BONO01000013">
    <property type="protein sequence ID" value="GIG36607.1"/>
    <property type="molecule type" value="Genomic_DNA"/>
</dbReference>
<accession>A0A919PDI2</accession>
<organism evidence="2 3">
    <name type="scientific">Cellulomonas pakistanensis</name>
    <dbReference type="NCBI Taxonomy" id="992287"/>
    <lineage>
        <taxon>Bacteria</taxon>
        <taxon>Bacillati</taxon>
        <taxon>Actinomycetota</taxon>
        <taxon>Actinomycetes</taxon>
        <taxon>Micrococcales</taxon>
        <taxon>Cellulomonadaceae</taxon>
        <taxon>Cellulomonas</taxon>
    </lineage>
</organism>
<evidence type="ECO:0000259" key="1">
    <source>
        <dbReference type="PROSITE" id="PS50022"/>
    </source>
</evidence>
<protein>
    <recommendedName>
        <fullName evidence="1">F5/8 type C domain-containing protein</fullName>
    </recommendedName>
</protein>
<dbReference type="SUPFAM" id="SSF51445">
    <property type="entry name" value="(Trans)glycosidases"/>
    <property type="match status" value="1"/>
</dbReference>
<feature type="domain" description="F5/8 type C" evidence="1">
    <location>
        <begin position="891"/>
        <end position="1028"/>
    </location>
</feature>
<evidence type="ECO:0000313" key="3">
    <source>
        <dbReference type="Proteomes" id="UP000642125"/>
    </source>
</evidence>
<dbReference type="RefSeq" id="WP_203668627.1">
    <property type="nucleotide sequence ID" value="NZ_BONO01000013.1"/>
</dbReference>
<sequence length="1076" mass="109775">MAATTAPGRRRRAAAVGAVVAVATVGVVAATVLRPGAAEPGEPVPGAAAAGAPASAVCGVADPARYTALDAETDALPSVVTPLVADVADADGGAPGALAVTDDAVVALASTDEAATVTRYARADGREQGSFTLDTPGGQATPRSLVALDEVVALPEGTDVVGHDADGGESWRTELADLDRGAVDGVLPWSAGVDGAALAVVFRDAEEVALLGADGEVVEADGPALAAGVPFVLDDGSLVVRTEPQQGEIVMARYTADGAPDGEFAGTAEDDGANGRPAHLERPVAVVTAPDDDGYLVWGPRTRLVHTDSRGVWRGIVLSGTGHGPGAVSIADLSPLVRAGDDYYFLSAGEDGTALATVDTAGMRTVLEAPITWDLATSYGTDRLGYGAGLETPAAYDYFADGTTPEVTARFADWWSQVADDLELRYRVTGDPTIADAGSTSGTLDVPAGGTVDVPLPAARPGAYEVHAELVERESGEVRSATCLRYAVGAPGDDLDPGSLSGSSDWGGAGPLRGVELADRLGFGVHRVQLDLSRLIPDAAATPSAGALDLSALPGAEDGDPFAGLAAAAELATETGVELYVQLGQGGEAEHEAVAAGTWGAWVGVVVDALRSGAPDLHTWAAWNEPNNTGFGDGGDYARRVLGPFAAAVRAADPDAVVVDGNALNVVVPWYRQLLEAGACTDLDVLGIHPYTGFNRSWDEEGTDGPLGQIAELKTVVEEVCGTELPMWDTESGWWVDGPANHWAQAQDVARSMLWMRSLGVDEWLYFYSEGGWGEGNFSWALLQADAFVGPGALAMTTVSGLLEGRPDPVAVDTEALPHVHAVRAGPADGGDDDLWAVWTDDLATTVGVTAADGAQARVTDLYGATTSLDLPAGASVDLAVSGSPTYVRVPAGADLALGGGELTGPDLLAGGSVSASSTADGDDLAVLVSPEGAQAAPWTAGGRTGTGPDTSPWVTVELAEPATVDKVVVSSAGIRCCTSGLRTYAVSVQTAEGGDWTEVATLDDVFAQRTSVARFDPVEVTAVRIRVPSTEIRGVTVPDVAHSGQNGGLPPAWEPVQAVPSWPLQLLSVSAYGPG</sequence>
<proteinExistence type="predicted"/>
<keyword evidence="3" id="KW-1185">Reference proteome</keyword>
<dbReference type="SUPFAM" id="SSF49785">
    <property type="entry name" value="Galactose-binding domain-like"/>
    <property type="match status" value="1"/>
</dbReference>
<dbReference type="InterPro" id="IPR008979">
    <property type="entry name" value="Galactose-bd-like_sf"/>
</dbReference>
<dbReference type="InterPro" id="IPR017853">
    <property type="entry name" value="GH"/>
</dbReference>
<dbReference type="Proteomes" id="UP000642125">
    <property type="component" value="Unassembled WGS sequence"/>
</dbReference>
<dbReference type="Gene3D" id="3.20.20.80">
    <property type="entry name" value="Glycosidases"/>
    <property type="match status" value="1"/>
</dbReference>
<dbReference type="Pfam" id="PF22633">
    <property type="entry name" value="F5_F8_type_C_2"/>
    <property type="match status" value="1"/>
</dbReference>
<dbReference type="AlphaFoldDB" id="A0A919PDI2"/>
<comment type="caution">
    <text evidence="2">The sequence shown here is derived from an EMBL/GenBank/DDBJ whole genome shotgun (WGS) entry which is preliminary data.</text>
</comment>
<name>A0A919PDI2_9CELL</name>
<dbReference type="PROSITE" id="PS50022">
    <property type="entry name" value="FA58C_3"/>
    <property type="match status" value="1"/>
</dbReference>